<dbReference type="GeneTree" id="ENSGT00990000209308"/>
<reference evidence="2" key="1">
    <citation type="submission" date="2025-08" db="UniProtKB">
        <authorList>
            <consortium name="Ensembl"/>
        </authorList>
    </citation>
    <scope>IDENTIFICATION</scope>
</reference>
<dbReference type="Ensembl" id="ENSTMTT00000016864.1">
    <property type="protein sequence ID" value="ENSTMTP00000016287.1"/>
    <property type="gene ID" value="ENSTMTG00000011900.1"/>
</dbReference>
<dbReference type="AlphaFoldDB" id="A0A674J8P5"/>
<dbReference type="GO" id="GO:0003676">
    <property type="term" value="F:nucleic acid binding"/>
    <property type="evidence" value="ECO:0007669"/>
    <property type="project" value="InterPro"/>
</dbReference>
<evidence type="ECO:0000259" key="1">
    <source>
        <dbReference type="Pfam" id="PF03184"/>
    </source>
</evidence>
<accession>A0A674J8P5</accession>
<reference evidence="2" key="2">
    <citation type="submission" date="2025-09" db="UniProtKB">
        <authorList>
            <consortium name="Ensembl"/>
        </authorList>
    </citation>
    <scope>IDENTIFICATION</scope>
</reference>
<dbReference type="Pfam" id="PF03184">
    <property type="entry name" value="DDE_1"/>
    <property type="match status" value="1"/>
</dbReference>
<protein>
    <recommendedName>
        <fullName evidence="1">DDE-1 domain-containing protein</fullName>
    </recommendedName>
</protein>
<keyword evidence="3" id="KW-1185">Reference proteome</keyword>
<sequence length="88" mass="10081">IEEKVVFLPPTANTTSILQPLNQDVIPCFKAMYTKLTLSWIHSTMDADPNLNVMECWKSFNIADSAKHLNDLISEYDPSMERSLKNHK</sequence>
<organism evidence="2 3">
    <name type="scientific">Terrapene triunguis</name>
    <name type="common">Three-toed box turtle</name>
    <dbReference type="NCBI Taxonomy" id="2587831"/>
    <lineage>
        <taxon>Eukaryota</taxon>
        <taxon>Metazoa</taxon>
        <taxon>Chordata</taxon>
        <taxon>Craniata</taxon>
        <taxon>Vertebrata</taxon>
        <taxon>Euteleostomi</taxon>
        <taxon>Archelosauria</taxon>
        <taxon>Testudinata</taxon>
        <taxon>Testudines</taxon>
        <taxon>Cryptodira</taxon>
        <taxon>Durocryptodira</taxon>
        <taxon>Testudinoidea</taxon>
        <taxon>Emydidae</taxon>
        <taxon>Terrapene</taxon>
    </lineage>
</organism>
<feature type="domain" description="DDE-1" evidence="1">
    <location>
        <begin position="4"/>
        <end position="63"/>
    </location>
</feature>
<name>A0A674J8P5_9SAUR</name>
<proteinExistence type="predicted"/>
<dbReference type="InParanoid" id="A0A674J8P5"/>
<dbReference type="Proteomes" id="UP000472274">
    <property type="component" value="Unplaced"/>
</dbReference>
<evidence type="ECO:0000313" key="3">
    <source>
        <dbReference type="Proteomes" id="UP000472274"/>
    </source>
</evidence>
<evidence type="ECO:0000313" key="2">
    <source>
        <dbReference type="Ensembl" id="ENSTMTP00000016287.1"/>
    </source>
</evidence>
<dbReference type="InterPro" id="IPR004875">
    <property type="entry name" value="DDE_SF_endonuclease_dom"/>
</dbReference>